<name>A0AA36G9N3_9BILA</name>
<comment type="caution">
    <text evidence="2">The sequence shown here is derived from an EMBL/GenBank/DDBJ whole genome shotgun (WGS) entry which is preliminary data.</text>
</comment>
<proteinExistence type="predicted"/>
<feature type="compositionally biased region" description="Low complexity" evidence="1">
    <location>
        <begin position="19"/>
        <end position="38"/>
    </location>
</feature>
<evidence type="ECO:0000256" key="1">
    <source>
        <dbReference type="SAM" id="MobiDB-lite"/>
    </source>
</evidence>
<dbReference type="AlphaFoldDB" id="A0AA36G9N3"/>
<dbReference type="EMBL" id="CATQJA010002662">
    <property type="protein sequence ID" value="CAJ0580681.1"/>
    <property type="molecule type" value="Genomic_DNA"/>
</dbReference>
<accession>A0AA36G9N3</accession>
<protein>
    <submittedName>
        <fullName evidence="2">Uncharacterized protein</fullName>
    </submittedName>
</protein>
<sequence>MMAFTDEPPEGYIDDDGYSTTSSSPASPTITPAVSPTIQKTGDQKKPQELNPLNLEVDPTNSKLLIACQSNKPEPKPRFFPPAKLFISQVR</sequence>
<feature type="non-terminal residue" evidence="2">
    <location>
        <position position="91"/>
    </location>
</feature>
<keyword evidence="3" id="KW-1185">Reference proteome</keyword>
<dbReference type="Proteomes" id="UP001177023">
    <property type="component" value="Unassembled WGS sequence"/>
</dbReference>
<reference evidence="2" key="1">
    <citation type="submission" date="2023-06" db="EMBL/GenBank/DDBJ databases">
        <authorList>
            <person name="Delattre M."/>
        </authorList>
    </citation>
    <scope>NUCLEOTIDE SEQUENCE</scope>
    <source>
        <strain evidence="2">AF72</strain>
    </source>
</reference>
<feature type="region of interest" description="Disordered" evidence="1">
    <location>
        <begin position="1"/>
        <end position="55"/>
    </location>
</feature>
<organism evidence="2 3">
    <name type="scientific">Mesorhabditis spiculigera</name>
    <dbReference type="NCBI Taxonomy" id="96644"/>
    <lineage>
        <taxon>Eukaryota</taxon>
        <taxon>Metazoa</taxon>
        <taxon>Ecdysozoa</taxon>
        <taxon>Nematoda</taxon>
        <taxon>Chromadorea</taxon>
        <taxon>Rhabditida</taxon>
        <taxon>Rhabditina</taxon>
        <taxon>Rhabditomorpha</taxon>
        <taxon>Rhabditoidea</taxon>
        <taxon>Rhabditidae</taxon>
        <taxon>Mesorhabditinae</taxon>
        <taxon>Mesorhabditis</taxon>
    </lineage>
</organism>
<evidence type="ECO:0000313" key="3">
    <source>
        <dbReference type="Proteomes" id="UP001177023"/>
    </source>
</evidence>
<gene>
    <name evidence="2" type="ORF">MSPICULIGERA_LOCUS18872</name>
</gene>
<evidence type="ECO:0000313" key="2">
    <source>
        <dbReference type="EMBL" id="CAJ0580681.1"/>
    </source>
</evidence>
<feature type="compositionally biased region" description="Acidic residues" evidence="1">
    <location>
        <begin position="7"/>
        <end position="17"/>
    </location>
</feature>